<gene>
    <name evidence="11" type="ORF">GCM10010502_10230</name>
</gene>
<evidence type="ECO:0000256" key="8">
    <source>
        <dbReference type="ARBA" id="ARBA00046332"/>
    </source>
</evidence>
<keyword evidence="1" id="KW-0813">Transport</keyword>
<dbReference type="InterPro" id="IPR052371">
    <property type="entry name" value="BFD-associated_ferredoxin"/>
</dbReference>
<comment type="caution">
    <text evidence="11">The sequence shown here is derived from an EMBL/GenBank/DDBJ whole genome shotgun (WGS) entry which is preliminary data.</text>
</comment>
<dbReference type="InterPro" id="IPR041854">
    <property type="entry name" value="BFD-like_2Fe2S-bd_dom_sf"/>
</dbReference>
<dbReference type="PANTHER" id="PTHR37424:SF1">
    <property type="entry name" value="BACTERIOFERRITIN-ASSOCIATED FERREDOXIN"/>
    <property type="match status" value="1"/>
</dbReference>
<sequence>MRLSELRQALVKIHSALHLRFTPGETAMYVCMCHAVTEDQVKEAIDGGAGTPRQIAKGCKAGTDCGSCVRRIQALLGEHGARPCPTARLAAKLGLADPQVQDVPAPAAPKPGPTAPLGPVAPVVPLRVA</sequence>
<reference evidence="11" key="2">
    <citation type="submission" date="2020-09" db="EMBL/GenBank/DDBJ databases">
        <authorList>
            <person name="Sun Q."/>
            <person name="Ohkuma M."/>
        </authorList>
    </citation>
    <scope>NUCLEOTIDE SEQUENCE</scope>
    <source>
        <strain evidence="11">JCM 4434</strain>
    </source>
</reference>
<dbReference type="GO" id="GO:0046872">
    <property type="term" value="F:metal ion binding"/>
    <property type="evidence" value="ECO:0007669"/>
    <property type="project" value="UniProtKB-KW"/>
</dbReference>
<feature type="compositionally biased region" description="Pro residues" evidence="9">
    <location>
        <begin position="106"/>
        <end position="116"/>
    </location>
</feature>
<feature type="domain" description="BFD-like [2Fe-2S]-binding" evidence="10">
    <location>
        <begin position="29"/>
        <end position="77"/>
    </location>
</feature>
<dbReference type="InterPro" id="IPR007419">
    <property type="entry name" value="BFD-like_2Fe2S-bd_dom"/>
</dbReference>
<evidence type="ECO:0000256" key="6">
    <source>
        <dbReference type="ARBA" id="ARBA00023014"/>
    </source>
</evidence>
<keyword evidence="4" id="KW-0249">Electron transport</keyword>
<evidence type="ECO:0000256" key="5">
    <source>
        <dbReference type="ARBA" id="ARBA00023004"/>
    </source>
</evidence>
<reference evidence="11" key="1">
    <citation type="journal article" date="2014" name="Int. J. Syst. Evol. Microbiol.">
        <title>Complete genome sequence of Corynebacterium casei LMG S-19264T (=DSM 44701T), isolated from a smear-ripened cheese.</title>
        <authorList>
            <consortium name="US DOE Joint Genome Institute (JGI-PGF)"/>
            <person name="Walter F."/>
            <person name="Albersmeier A."/>
            <person name="Kalinowski J."/>
            <person name="Ruckert C."/>
        </authorList>
    </citation>
    <scope>NUCLEOTIDE SEQUENCE</scope>
    <source>
        <strain evidence="11">JCM 4434</strain>
    </source>
</reference>
<evidence type="ECO:0000256" key="1">
    <source>
        <dbReference type="ARBA" id="ARBA00022448"/>
    </source>
</evidence>
<name>A0A8H9HG82_KITAU</name>
<evidence type="ECO:0000313" key="11">
    <source>
        <dbReference type="EMBL" id="GGU61453.1"/>
    </source>
</evidence>
<comment type="similarity">
    <text evidence="8">Belongs to the Bfd family.</text>
</comment>
<evidence type="ECO:0000259" key="10">
    <source>
        <dbReference type="Pfam" id="PF04324"/>
    </source>
</evidence>
<dbReference type="GO" id="GO:0051537">
    <property type="term" value="F:2 iron, 2 sulfur cluster binding"/>
    <property type="evidence" value="ECO:0007669"/>
    <property type="project" value="UniProtKB-KW"/>
</dbReference>
<dbReference type="Gene3D" id="1.10.10.1100">
    <property type="entry name" value="BFD-like [2Fe-2S]-binding domain"/>
    <property type="match status" value="1"/>
</dbReference>
<dbReference type="PANTHER" id="PTHR37424">
    <property type="entry name" value="BACTERIOFERRITIN-ASSOCIATED FERREDOXIN"/>
    <property type="match status" value="1"/>
</dbReference>
<dbReference type="AlphaFoldDB" id="A0A8H9HG82"/>
<proteinExistence type="inferred from homology"/>
<keyword evidence="3" id="KW-0479">Metal-binding</keyword>
<protein>
    <recommendedName>
        <fullName evidence="7">Bacterioferritin-associated ferredoxin</fullName>
    </recommendedName>
</protein>
<dbReference type="Proteomes" id="UP000610124">
    <property type="component" value="Unassembled WGS sequence"/>
</dbReference>
<feature type="region of interest" description="Disordered" evidence="9">
    <location>
        <begin position="101"/>
        <end position="121"/>
    </location>
</feature>
<evidence type="ECO:0000313" key="12">
    <source>
        <dbReference type="Proteomes" id="UP000610124"/>
    </source>
</evidence>
<evidence type="ECO:0000256" key="9">
    <source>
        <dbReference type="SAM" id="MobiDB-lite"/>
    </source>
</evidence>
<keyword evidence="2" id="KW-0001">2Fe-2S</keyword>
<evidence type="ECO:0000256" key="7">
    <source>
        <dbReference type="ARBA" id="ARBA00039386"/>
    </source>
</evidence>
<evidence type="ECO:0000256" key="2">
    <source>
        <dbReference type="ARBA" id="ARBA00022714"/>
    </source>
</evidence>
<keyword evidence="6" id="KW-0411">Iron-sulfur</keyword>
<organism evidence="11 12">
    <name type="scientific">Kitasatospora aureofaciens</name>
    <name type="common">Streptomyces aureofaciens</name>
    <dbReference type="NCBI Taxonomy" id="1894"/>
    <lineage>
        <taxon>Bacteria</taxon>
        <taxon>Bacillati</taxon>
        <taxon>Actinomycetota</taxon>
        <taxon>Actinomycetes</taxon>
        <taxon>Kitasatosporales</taxon>
        <taxon>Streptomycetaceae</taxon>
        <taxon>Kitasatospora</taxon>
    </lineage>
</organism>
<dbReference type="Pfam" id="PF04324">
    <property type="entry name" value="Fer2_BFD"/>
    <property type="match status" value="1"/>
</dbReference>
<evidence type="ECO:0000256" key="3">
    <source>
        <dbReference type="ARBA" id="ARBA00022723"/>
    </source>
</evidence>
<dbReference type="EMBL" id="BMUB01000002">
    <property type="protein sequence ID" value="GGU61453.1"/>
    <property type="molecule type" value="Genomic_DNA"/>
</dbReference>
<keyword evidence="5" id="KW-0408">Iron</keyword>
<evidence type="ECO:0000256" key="4">
    <source>
        <dbReference type="ARBA" id="ARBA00022982"/>
    </source>
</evidence>
<accession>A0A8H9HG82</accession>